<feature type="compositionally biased region" description="Low complexity" evidence="1">
    <location>
        <begin position="41"/>
        <end position="61"/>
    </location>
</feature>
<sequence length="151" mass="16145">MRSEVGQTPGLLAAQHLDLELELLRVSVLPHLVQQPGQQHSNSGSNSSSSNNNNNNNNNNNTARLVGAGVYLRPSSVLFGMAYRSLSKTKFGRVEGNLQPGRHSAQAAPDQRREPGLLGGRSPGRGPAAEHQVPETGQCAPGMSTRHEHQV</sequence>
<reference evidence="2 3" key="1">
    <citation type="submission" date="2019-03" db="EMBL/GenBank/DDBJ databases">
        <title>First draft genome of Liparis tanakae, snailfish: a comprehensive survey of snailfish specific genes.</title>
        <authorList>
            <person name="Kim W."/>
            <person name="Song I."/>
            <person name="Jeong J.-H."/>
            <person name="Kim D."/>
            <person name="Kim S."/>
            <person name="Ryu S."/>
            <person name="Song J.Y."/>
            <person name="Lee S.K."/>
        </authorList>
    </citation>
    <scope>NUCLEOTIDE SEQUENCE [LARGE SCALE GENOMIC DNA]</scope>
    <source>
        <tissue evidence="2">Muscle</tissue>
    </source>
</reference>
<name>A0A4Z2GZG2_9TELE</name>
<dbReference type="EMBL" id="SRLO01000373">
    <property type="protein sequence ID" value="TNN58701.1"/>
    <property type="molecule type" value="Genomic_DNA"/>
</dbReference>
<accession>A0A4Z2GZG2</accession>
<comment type="caution">
    <text evidence="2">The sequence shown here is derived from an EMBL/GenBank/DDBJ whole genome shotgun (WGS) entry which is preliminary data.</text>
</comment>
<evidence type="ECO:0000256" key="1">
    <source>
        <dbReference type="SAM" id="MobiDB-lite"/>
    </source>
</evidence>
<gene>
    <name evidence="2" type="ORF">EYF80_031115</name>
</gene>
<proteinExistence type="predicted"/>
<feature type="region of interest" description="Disordered" evidence="1">
    <location>
        <begin position="94"/>
        <end position="151"/>
    </location>
</feature>
<protein>
    <submittedName>
        <fullName evidence="2">Uncharacterized protein</fullName>
    </submittedName>
</protein>
<dbReference type="AlphaFoldDB" id="A0A4Z2GZG2"/>
<feature type="region of interest" description="Disordered" evidence="1">
    <location>
        <begin position="35"/>
        <end position="62"/>
    </location>
</feature>
<evidence type="ECO:0000313" key="3">
    <source>
        <dbReference type="Proteomes" id="UP000314294"/>
    </source>
</evidence>
<organism evidence="2 3">
    <name type="scientific">Liparis tanakae</name>
    <name type="common">Tanaka's snailfish</name>
    <dbReference type="NCBI Taxonomy" id="230148"/>
    <lineage>
        <taxon>Eukaryota</taxon>
        <taxon>Metazoa</taxon>
        <taxon>Chordata</taxon>
        <taxon>Craniata</taxon>
        <taxon>Vertebrata</taxon>
        <taxon>Euteleostomi</taxon>
        <taxon>Actinopterygii</taxon>
        <taxon>Neopterygii</taxon>
        <taxon>Teleostei</taxon>
        <taxon>Neoteleostei</taxon>
        <taxon>Acanthomorphata</taxon>
        <taxon>Eupercaria</taxon>
        <taxon>Perciformes</taxon>
        <taxon>Cottioidei</taxon>
        <taxon>Cottales</taxon>
        <taxon>Liparidae</taxon>
        <taxon>Liparis</taxon>
    </lineage>
</organism>
<evidence type="ECO:0000313" key="2">
    <source>
        <dbReference type="EMBL" id="TNN58701.1"/>
    </source>
</evidence>
<keyword evidence="3" id="KW-1185">Reference proteome</keyword>
<dbReference type="Proteomes" id="UP000314294">
    <property type="component" value="Unassembled WGS sequence"/>
</dbReference>